<dbReference type="KEGG" id="mgg:MPLG2_2769"/>
<dbReference type="CDD" id="cd04301">
    <property type="entry name" value="NAT_SF"/>
    <property type="match status" value="1"/>
</dbReference>
<organism evidence="4 5">
    <name type="scientific">Micropruina glycogenica</name>
    <dbReference type="NCBI Taxonomy" id="75385"/>
    <lineage>
        <taxon>Bacteria</taxon>
        <taxon>Bacillati</taxon>
        <taxon>Actinomycetota</taxon>
        <taxon>Actinomycetes</taxon>
        <taxon>Propionibacteriales</taxon>
        <taxon>Nocardioidaceae</taxon>
        <taxon>Micropruina</taxon>
    </lineage>
</organism>
<reference evidence="4 5" key="1">
    <citation type="submission" date="2018-02" db="EMBL/GenBank/DDBJ databases">
        <authorList>
            <person name="Cohen D.B."/>
            <person name="Kent A.D."/>
        </authorList>
    </citation>
    <scope>NUCLEOTIDE SEQUENCE [LARGE SCALE GENOMIC DNA]</scope>
    <source>
        <strain evidence="4">1</strain>
    </source>
</reference>
<gene>
    <name evidence="4" type="ORF">MPLG2_2769</name>
</gene>
<evidence type="ECO:0000313" key="4">
    <source>
        <dbReference type="EMBL" id="SPD87799.1"/>
    </source>
</evidence>
<feature type="domain" description="N-acetyltransferase" evidence="3">
    <location>
        <begin position="4"/>
        <end position="151"/>
    </location>
</feature>
<dbReference type="AlphaFoldDB" id="A0A2N9JK60"/>
<sequence>MTSVRVRPAREQDVEHVRAVFQRASLSNQGDVAALMAHPDALVWQPAAAGLDRTLVAVDDAGELLGFATATPVEDGLELDDLFVDPAFMRRGVARALIGRLVEEAAADGRQWIEVTGNEHAAGFYAAAGFVVIGRAPTAFGTAPRLRLGWASPGG</sequence>
<keyword evidence="2" id="KW-0012">Acyltransferase</keyword>
<dbReference type="OrthoDB" id="4322031at2"/>
<dbReference type="Pfam" id="PF00583">
    <property type="entry name" value="Acetyltransf_1"/>
    <property type="match status" value="1"/>
</dbReference>
<accession>A0A2N9JK60</accession>
<dbReference type="PANTHER" id="PTHR43877:SF1">
    <property type="entry name" value="ACETYLTRANSFERASE"/>
    <property type="match status" value="1"/>
</dbReference>
<dbReference type="SUPFAM" id="SSF55729">
    <property type="entry name" value="Acyl-CoA N-acyltransferases (Nat)"/>
    <property type="match status" value="1"/>
</dbReference>
<dbReference type="PANTHER" id="PTHR43877">
    <property type="entry name" value="AMINOALKYLPHOSPHONATE N-ACETYLTRANSFERASE-RELATED-RELATED"/>
    <property type="match status" value="1"/>
</dbReference>
<dbReference type="GO" id="GO:0016747">
    <property type="term" value="F:acyltransferase activity, transferring groups other than amino-acyl groups"/>
    <property type="evidence" value="ECO:0007669"/>
    <property type="project" value="InterPro"/>
</dbReference>
<protein>
    <recommendedName>
        <fullName evidence="3">N-acetyltransferase domain-containing protein</fullName>
    </recommendedName>
</protein>
<dbReference type="InterPro" id="IPR050832">
    <property type="entry name" value="Bact_Acetyltransf"/>
</dbReference>
<evidence type="ECO:0000313" key="5">
    <source>
        <dbReference type="Proteomes" id="UP000238164"/>
    </source>
</evidence>
<dbReference type="PROSITE" id="PS51186">
    <property type="entry name" value="GNAT"/>
    <property type="match status" value="1"/>
</dbReference>
<evidence type="ECO:0000256" key="2">
    <source>
        <dbReference type="ARBA" id="ARBA00023315"/>
    </source>
</evidence>
<evidence type="ECO:0000256" key="1">
    <source>
        <dbReference type="ARBA" id="ARBA00022679"/>
    </source>
</evidence>
<dbReference type="InterPro" id="IPR000182">
    <property type="entry name" value="GNAT_dom"/>
</dbReference>
<dbReference type="EMBL" id="LT985188">
    <property type="protein sequence ID" value="SPD87799.1"/>
    <property type="molecule type" value="Genomic_DNA"/>
</dbReference>
<dbReference type="InterPro" id="IPR016181">
    <property type="entry name" value="Acyl_CoA_acyltransferase"/>
</dbReference>
<keyword evidence="1" id="KW-0808">Transferase</keyword>
<evidence type="ECO:0000259" key="3">
    <source>
        <dbReference type="PROSITE" id="PS51186"/>
    </source>
</evidence>
<dbReference type="Gene3D" id="3.40.630.30">
    <property type="match status" value="1"/>
</dbReference>
<keyword evidence="5" id="KW-1185">Reference proteome</keyword>
<proteinExistence type="predicted"/>
<dbReference type="RefSeq" id="WP_105186457.1">
    <property type="nucleotide sequence ID" value="NZ_BAAAGO010000029.1"/>
</dbReference>
<name>A0A2N9JK60_9ACTN</name>
<dbReference type="Proteomes" id="UP000238164">
    <property type="component" value="Chromosome 1"/>
</dbReference>